<evidence type="ECO:0000259" key="6">
    <source>
        <dbReference type="PROSITE" id="PS50011"/>
    </source>
</evidence>
<dbReference type="PANTHER" id="PTHR43671">
    <property type="entry name" value="SERINE/THREONINE-PROTEIN KINASE NEK"/>
    <property type="match status" value="1"/>
</dbReference>
<dbReference type="PROSITE" id="PS50011">
    <property type="entry name" value="PROTEIN_KINASE_DOM"/>
    <property type="match status" value="1"/>
</dbReference>
<dbReference type="SUPFAM" id="SSF56112">
    <property type="entry name" value="Protein kinase-like (PK-like)"/>
    <property type="match status" value="1"/>
</dbReference>
<reference evidence="7" key="1">
    <citation type="journal article" date="2020" name="Stud. Mycol.">
        <title>101 Dothideomycetes genomes: a test case for predicting lifestyles and emergence of pathogens.</title>
        <authorList>
            <person name="Haridas S."/>
            <person name="Albert R."/>
            <person name="Binder M."/>
            <person name="Bloem J."/>
            <person name="Labutti K."/>
            <person name="Salamov A."/>
            <person name="Andreopoulos B."/>
            <person name="Baker S."/>
            <person name="Barry K."/>
            <person name="Bills G."/>
            <person name="Bluhm B."/>
            <person name="Cannon C."/>
            <person name="Castanera R."/>
            <person name="Culley D."/>
            <person name="Daum C."/>
            <person name="Ezra D."/>
            <person name="Gonzalez J."/>
            <person name="Henrissat B."/>
            <person name="Kuo A."/>
            <person name="Liang C."/>
            <person name="Lipzen A."/>
            <person name="Lutzoni F."/>
            <person name="Magnuson J."/>
            <person name="Mondo S."/>
            <person name="Nolan M."/>
            <person name="Ohm R."/>
            <person name="Pangilinan J."/>
            <person name="Park H.-J."/>
            <person name="Ramirez L."/>
            <person name="Alfaro M."/>
            <person name="Sun H."/>
            <person name="Tritt A."/>
            <person name="Yoshinaga Y."/>
            <person name="Zwiers L.-H."/>
            <person name="Turgeon B."/>
            <person name="Goodwin S."/>
            <person name="Spatafora J."/>
            <person name="Crous P."/>
            <person name="Grigoriev I."/>
        </authorList>
    </citation>
    <scope>NUCLEOTIDE SEQUENCE</scope>
    <source>
        <strain evidence="7">CBS 121410</strain>
    </source>
</reference>
<dbReference type="Gene3D" id="1.10.510.10">
    <property type="entry name" value="Transferase(Phosphotransferase) domain 1"/>
    <property type="match status" value="1"/>
</dbReference>
<protein>
    <recommendedName>
        <fullName evidence="1">non-specific serine/threonine protein kinase</fullName>
        <ecNumber evidence="1">2.7.11.1</ecNumber>
    </recommendedName>
</protein>
<dbReference type="InterPro" id="IPR008271">
    <property type="entry name" value="Ser/Thr_kinase_AS"/>
</dbReference>
<accession>A0A9P4HUM5</accession>
<evidence type="ECO:0000256" key="1">
    <source>
        <dbReference type="ARBA" id="ARBA00012513"/>
    </source>
</evidence>
<gene>
    <name evidence="7" type="ORF">K490DRAFT_57868</name>
</gene>
<dbReference type="InterPro" id="IPR050660">
    <property type="entry name" value="NEK_Ser/Thr_kinase"/>
</dbReference>
<evidence type="ECO:0000256" key="4">
    <source>
        <dbReference type="ARBA" id="ARBA00022777"/>
    </source>
</evidence>
<keyword evidence="8" id="KW-1185">Reference proteome</keyword>
<dbReference type="PROSITE" id="PS00108">
    <property type="entry name" value="PROTEIN_KINASE_ST"/>
    <property type="match status" value="1"/>
</dbReference>
<name>A0A9P4HUM5_9PEZI</name>
<keyword evidence="2" id="KW-0808">Transferase</keyword>
<dbReference type="Proteomes" id="UP000799776">
    <property type="component" value="Unassembled WGS sequence"/>
</dbReference>
<evidence type="ECO:0000256" key="5">
    <source>
        <dbReference type="ARBA" id="ARBA00022840"/>
    </source>
</evidence>
<dbReference type="InterPro" id="IPR011009">
    <property type="entry name" value="Kinase-like_dom_sf"/>
</dbReference>
<dbReference type="GO" id="GO:0005524">
    <property type="term" value="F:ATP binding"/>
    <property type="evidence" value="ECO:0007669"/>
    <property type="project" value="UniProtKB-KW"/>
</dbReference>
<keyword evidence="4 7" id="KW-0418">Kinase</keyword>
<dbReference type="InterPro" id="IPR000719">
    <property type="entry name" value="Prot_kinase_dom"/>
</dbReference>
<evidence type="ECO:0000313" key="7">
    <source>
        <dbReference type="EMBL" id="KAF2086228.1"/>
    </source>
</evidence>
<dbReference type="SMART" id="SM00220">
    <property type="entry name" value="S_TKc"/>
    <property type="match status" value="1"/>
</dbReference>
<evidence type="ECO:0000256" key="3">
    <source>
        <dbReference type="ARBA" id="ARBA00022741"/>
    </source>
</evidence>
<dbReference type="EC" id="2.7.11.1" evidence="1"/>
<dbReference type="Pfam" id="PF00069">
    <property type="entry name" value="Pkinase"/>
    <property type="match status" value="1"/>
</dbReference>
<evidence type="ECO:0000313" key="8">
    <source>
        <dbReference type="Proteomes" id="UP000799776"/>
    </source>
</evidence>
<dbReference type="Gene3D" id="3.30.200.20">
    <property type="entry name" value="Phosphorylase Kinase, domain 1"/>
    <property type="match status" value="1"/>
</dbReference>
<evidence type="ECO:0000256" key="2">
    <source>
        <dbReference type="ARBA" id="ARBA00022679"/>
    </source>
</evidence>
<sequence>MSGFIDARDARQQQARLYDYNKRFKTVKQLHLDANSSVDLKQRQSTGKVFVVKRVAQRGRLSQEVTIMQSLPQYQHIIRLLKIYEKLPGRHTTTMHMEYCSMGDLHDWAVDGHAGTPTPNEAILWHVYFHLAEAVAFLHTGYGTNRFNPWTKKAAGWAAVMHSDIKPANIFLAPGRYVGLPNIKLGDFGASTILRYPAENTSYVAGTPNWLAPESIEQSPPMQGLKGDVWAMGAVIHWLVHRAPPIEDVVMYVRNKYGESEAQGSRSQLLNTYMWEIPRRVKVIDGVMSEAGEPYSQALSGFMMRAMHRDPESRITAIDLVSKMSEPRSEKVTEWIEETEPRDARELLDVVLDDIVSDVE</sequence>
<dbReference type="EMBL" id="ML978725">
    <property type="protein sequence ID" value="KAF2086228.1"/>
    <property type="molecule type" value="Genomic_DNA"/>
</dbReference>
<dbReference type="OrthoDB" id="310217at2759"/>
<keyword evidence="5" id="KW-0067">ATP-binding</keyword>
<comment type="caution">
    <text evidence="7">The sequence shown here is derived from an EMBL/GenBank/DDBJ whole genome shotgun (WGS) entry which is preliminary data.</text>
</comment>
<dbReference type="PANTHER" id="PTHR43671:SF13">
    <property type="entry name" value="SERINE_THREONINE-PROTEIN KINASE NEK2"/>
    <property type="match status" value="1"/>
</dbReference>
<organism evidence="7 8">
    <name type="scientific">Saccharata proteae CBS 121410</name>
    <dbReference type="NCBI Taxonomy" id="1314787"/>
    <lineage>
        <taxon>Eukaryota</taxon>
        <taxon>Fungi</taxon>
        <taxon>Dikarya</taxon>
        <taxon>Ascomycota</taxon>
        <taxon>Pezizomycotina</taxon>
        <taxon>Dothideomycetes</taxon>
        <taxon>Dothideomycetes incertae sedis</taxon>
        <taxon>Botryosphaeriales</taxon>
        <taxon>Saccharataceae</taxon>
        <taxon>Saccharata</taxon>
    </lineage>
</organism>
<dbReference type="CDD" id="cd00180">
    <property type="entry name" value="PKc"/>
    <property type="match status" value="1"/>
</dbReference>
<proteinExistence type="predicted"/>
<feature type="domain" description="Protein kinase" evidence="6">
    <location>
        <begin position="1"/>
        <end position="336"/>
    </location>
</feature>
<dbReference type="GO" id="GO:0004674">
    <property type="term" value="F:protein serine/threonine kinase activity"/>
    <property type="evidence" value="ECO:0007669"/>
    <property type="project" value="UniProtKB-EC"/>
</dbReference>
<dbReference type="AlphaFoldDB" id="A0A9P4HUM5"/>
<keyword evidence="3" id="KW-0547">Nucleotide-binding</keyword>